<keyword evidence="4 9" id="KW-0132">Cell division</keyword>
<dbReference type="InterPro" id="IPR045335">
    <property type="entry name" value="FtsQ_C_sf"/>
</dbReference>
<comment type="similarity">
    <text evidence="9">Belongs to the FtsQ/DivIB family. FtsQ subfamily.</text>
</comment>
<evidence type="ECO:0000259" key="10">
    <source>
        <dbReference type="PROSITE" id="PS51779"/>
    </source>
</evidence>
<dbReference type="Pfam" id="PF08478">
    <property type="entry name" value="POTRA_1"/>
    <property type="match status" value="1"/>
</dbReference>
<dbReference type="Gene3D" id="3.10.20.310">
    <property type="entry name" value="membrane protein fhac"/>
    <property type="match status" value="1"/>
</dbReference>
<evidence type="ECO:0000313" key="12">
    <source>
        <dbReference type="Proteomes" id="UP001156682"/>
    </source>
</evidence>
<comment type="subcellular location">
    <subcellularLocation>
        <location evidence="9">Cell inner membrane</location>
        <topology evidence="9">Single-pass type II membrane protein</topology>
    </subcellularLocation>
    <subcellularLocation>
        <location evidence="1">Membrane</location>
    </subcellularLocation>
    <text evidence="9">Localizes to the division septum.</text>
</comment>
<evidence type="ECO:0000256" key="2">
    <source>
        <dbReference type="ARBA" id="ARBA00022475"/>
    </source>
</evidence>
<keyword evidence="7 9" id="KW-0472">Membrane</keyword>
<comment type="subunit">
    <text evidence="9">Part of a complex composed of FtsB, FtsL and FtsQ.</text>
</comment>
<dbReference type="InterPro" id="IPR013685">
    <property type="entry name" value="POTRA_FtsQ_type"/>
</dbReference>
<dbReference type="InterPro" id="IPR034746">
    <property type="entry name" value="POTRA"/>
</dbReference>
<dbReference type="Gene3D" id="3.40.50.11690">
    <property type="entry name" value="Cell division protein FtsQ/DivIB"/>
    <property type="match status" value="1"/>
</dbReference>
<dbReference type="PROSITE" id="PS51779">
    <property type="entry name" value="POTRA"/>
    <property type="match status" value="1"/>
</dbReference>
<dbReference type="PANTHER" id="PTHR35851">
    <property type="entry name" value="CELL DIVISION PROTEIN FTSQ"/>
    <property type="match status" value="1"/>
</dbReference>
<dbReference type="PANTHER" id="PTHR35851:SF1">
    <property type="entry name" value="CELL DIVISION PROTEIN FTSQ"/>
    <property type="match status" value="1"/>
</dbReference>
<evidence type="ECO:0000256" key="5">
    <source>
        <dbReference type="ARBA" id="ARBA00022692"/>
    </source>
</evidence>
<feature type="transmembrane region" description="Helical" evidence="9">
    <location>
        <begin position="6"/>
        <end position="25"/>
    </location>
</feature>
<proteinExistence type="inferred from homology"/>
<dbReference type="RefSeq" id="WP_027850252.1">
    <property type="nucleotide sequence ID" value="NZ_BSOR01000011.1"/>
</dbReference>
<sequence length="236" mass="27920">MARFTFWLKVIVPLGLLIILVGFWLNWTLARPVGQVSIYGEVQYADLDKLQERSLPWLDDAFWRIDLKGLKTSLEQDPWLREVVVNRVWPDQIRLELVERIPWAHWNKRHLIDEQGKGFNPGFEYTKELNRHIYSKKDTLAEAVNFWLDLDALLQKSNLRLTELHHEQRGAWQLELNTSIRVLVGRDNIVNRVNRFLWAWQHWLEAEAVNLASVDLRYPNGLSVAWHKSALLNIKE</sequence>
<dbReference type="HAMAP" id="MF_00911">
    <property type="entry name" value="FtsQ_subfam"/>
    <property type="match status" value="1"/>
</dbReference>
<keyword evidence="5 9" id="KW-0812">Transmembrane</keyword>
<keyword evidence="12" id="KW-1185">Reference proteome</keyword>
<comment type="caution">
    <text evidence="11">The sequence shown here is derived from an EMBL/GenBank/DDBJ whole genome shotgun (WGS) entry which is preliminary data.</text>
</comment>
<dbReference type="Proteomes" id="UP001156682">
    <property type="component" value="Unassembled WGS sequence"/>
</dbReference>
<reference evidence="12" key="1">
    <citation type="journal article" date="2019" name="Int. J. Syst. Evol. Microbiol.">
        <title>The Global Catalogue of Microorganisms (GCM) 10K type strain sequencing project: providing services to taxonomists for standard genome sequencing and annotation.</title>
        <authorList>
            <consortium name="The Broad Institute Genomics Platform"/>
            <consortium name="The Broad Institute Genome Sequencing Center for Infectious Disease"/>
            <person name="Wu L."/>
            <person name="Ma J."/>
        </authorList>
    </citation>
    <scope>NUCLEOTIDE SEQUENCE [LARGE SCALE GENOMIC DNA]</scope>
    <source>
        <strain evidence="12">NBRC 100033</strain>
    </source>
</reference>
<dbReference type="Pfam" id="PF03799">
    <property type="entry name" value="FtsQ_DivIB_C"/>
    <property type="match status" value="1"/>
</dbReference>
<accession>A0ABQ5ZSN3</accession>
<gene>
    <name evidence="9" type="primary">ftsQ</name>
    <name evidence="11" type="ORF">GCM10007878_05760</name>
</gene>
<evidence type="ECO:0000256" key="9">
    <source>
        <dbReference type="HAMAP-Rule" id="MF_00911"/>
    </source>
</evidence>
<name>A0ABQ5ZSN3_9GAMM</name>
<keyword evidence="3 9" id="KW-0997">Cell inner membrane</keyword>
<keyword evidence="8 9" id="KW-0131">Cell cycle</keyword>
<dbReference type="InterPro" id="IPR005548">
    <property type="entry name" value="Cell_div_FtsQ/DivIB_C"/>
</dbReference>
<evidence type="ECO:0000256" key="1">
    <source>
        <dbReference type="ARBA" id="ARBA00004370"/>
    </source>
</evidence>
<evidence type="ECO:0000256" key="8">
    <source>
        <dbReference type="ARBA" id="ARBA00023306"/>
    </source>
</evidence>
<keyword evidence="2 9" id="KW-1003">Cell membrane</keyword>
<protein>
    <recommendedName>
        <fullName evidence="9">Cell division protein FtsQ</fullName>
    </recommendedName>
</protein>
<evidence type="ECO:0000256" key="4">
    <source>
        <dbReference type="ARBA" id="ARBA00022618"/>
    </source>
</evidence>
<evidence type="ECO:0000256" key="6">
    <source>
        <dbReference type="ARBA" id="ARBA00022989"/>
    </source>
</evidence>
<dbReference type="EMBL" id="BSOR01000011">
    <property type="protein sequence ID" value="GLR63141.1"/>
    <property type="molecule type" value="Genomic_DNA"/>
</dbReference>
<organism evidence="11 12">
    <name type="scientific">Marinospirillum insulare</name>
    <dbReference type="NCBI Taxonomy" id="217169"/>
    <lineage>
        <taxon>Bacteria</taxon>
        <taxon>Pseudomonadati</taxon>
        <taxon>Pseudomonadota</taxon>
        <taxon>Gammaproteobacteria</taxon>
        <taxon>Oceanospirillales</taxon>
        <taxon>Oceanospirillaceae</taxon>
        <taxon>Marinospirillum</taxon>
    </lineage>
</organism>
<evidence type="ECO:0000313" key="11">
    <source>
        <dbReference type="EMBL" id="GLR63141.1"/>
    </source>
</evidence>
<evidence type="ECO:0000256" key="3">
    <source>
        <dbReference type="ARBA" id="ARBA00022519"/>
    </source>
</evidence>
<keyword evidence="6 9" id="KW-1133">Transmembrane helix</keyword>
<comment type="function">
    <text evidence="9">Essential cell division protein. May link together the upstream cell division proteins, which are predominantly cytoplasmic, with the downstream cell division proteins, which are predominantly periplasmic. May control correct divisome assembly.</text>
</comment>
<dbReference type="InterPro" id="IPR026579">
    <property type="entry name" value="FtsQ"/>
</dbReference>
<feature type="domain" description="POTRA" evidence="10">
    <location>
        <begin position="31"/>
        <end position="100"/>
    </location>
</feature>
<evidence type="ECO:0000256" key="7">
    <source>
        <dbReference type="ARBA" id="ARBA00023136"/>
    </source>
</evidence>